<dbReference type="InterPro" id="IPR051448">
    <property type="entry name" value="CdaR-like_regulators"/>
</dbReference>
<dbReference type="Pfam" id="PF01590">
    <property type="entry name" value="GAF"/>
    <property type="match status" value="1"/>
</dbReference>
<dbReference type="Pfam" id="PF17853">
    <property type="entry name" value="GGDEF_2"/>
    <property type="match status" value="1"/>
</dbReference>
<dbReference type="Pfam" id="PF13556">
    <property type="entry name" value="HTH_30"/>
    <property type="match status" value="1"/>
</dbReference>
<evidence type="ECO:0000313" key="4">
    <source>
        <dbReference type="Proteomes" id="UP000619293"/>
    </source>
</evidence>
<comment type="caution">
    <text evidence="3">The sequence shown here is derived from an EMBL/GenBank/DDBJ whole genome shotgun (WGS) entry which is preliminary data.</text>
</comment>
<sequence length="686" mass="71640">MPSSTIRFLELLEREAAPVEFEGPLVQARSRGAGPDEIAELEEAKLAALRVRALLERRRRREAELSGLYDTAGDLAGLRDLDAVLHAIVHRARNLLGTDIAYLTMSDDAAGDVYMRVTDGSVSAKFQRLRLPLGAGLGGLVAQTGTPYATANYPEDRRFHHTGEIDAGVGEEGLVAILGVPLRLGSRVIGVLYAANRSERPFAREEVSLLVSLAAHAAVAIDTARLLGETQAALTELSAASAKISAHSASVERAAAAHDRMTALVLRGGGVEEVAAAVTEVLGGRLMVLDADGRTLAAVGAPALPGAASDAIGGLTGPGGDNSMIAVGGRWDAEVSTGAGLADTHGTVPLPDPSIVAEALATSRADGRAVRRGGLWFAAVVAGAENLGALVWRPQHDTGHPDQQILERAALVTALLLLFRRTVAEAEGRVRGELLDDLIARPVRDPESLRARARRLNVDLSRPHVLVCVDDAAATSGPARQRAVSWAHTFAGTHAGLAATRDGRVVLMVPGTDAGALARSVARELGRVLGRPVTAGAAGPAADPAGLAAAFKEADHCATALAALGRVGDGASTAELGFVGLLLGAVREGGDPDVTRFLRDTIGSVVDYDTRRGTTLVKTLECYFGTGGSLARAAEQLHVHVNTVTQRLDRVAQLLGADWQRPDRALEVQLALRLHRLGSNAEQLSD</sequence>
<dbReference type="SUPFAM" id="SSF55781">
    <property type="entry name" value="GAF domain-like"/>
    <property type="match status" value="1"/>
</dbReference>
<dbReference type="InterPro" id="IPR003018">
    <property type="entry name" value="GAF"/>
</dbReference>
<dbReference type="PANTHER" id="PTHR33744:SF1">
    <property type="entry name" value="DNA-BINDING TRANSCRIPTIONAL ACTIVATOR ADER"/>
    <property type="match status" value="1"/>
</dbReference>
<keyword evidence="4" id="KW-1185">Reference proteome</keyword>
<name>A0A8J3K659_9ACTN</name>
<dbReference type="PANTHER" id="PTHR33744">
    <property type="entry name" value="CARBOHYDRATE DIACID REGULATOR"/>
    <property type="match status" value="1"/>
</dbReference>
<dbReference type="InterPro" id="IPR025736">
    <property type="entry name" value="PucR_C-HTH_dom"/>
</dbReference>
<organism evidence="3 4">
    <name type="scientific">Catellatospora chokoriensis</name>
    <dbReference type="NCBI Taxonomy" id="310353"/>
    <lineage>
        <taxon>Bacteria</taxon>
        <taxon>Bacillati</taxon>
        <taxon>Actinomycetota</taxon>
        <taxon>Actinomycetes</taxon>
        <taxon>Micromonosporales</taxon>
        <taxon>Micromonosporaceae</taxon>
        <taxon>Catellatospora</taxon>
    </lineage>
</organism>
<feature type="domain" description="GAF" evidence="2">
    <location>
        <begin position="80"/>
        <end position="231"/>
    </location>
</feature>
<evidence type="ECO:0000259" key="2">
    <source>
        <dbReference type="SMART" id="SM00065"/>
    </source>
</evidence>
<dbReference type="EMBL" id="BONG01000027">
    <property type="protein sequence ID" value="GIF90963.1"/>
    <property type="molecule type" value="Genomic_DNA"/>
</dbReference>
<dbReference type="AlphaFoldDB" id="A0A8J3K659"/>
<dbReference type="InterPro" id="IPR029016">
    <property type="entry name" value="GAF-like_dom_sf"/>
</dbReference>
<dbReference type="Proteomes" id="UP000619293">
    <property type="component" value="Unassembled WGS sequence"/>
</dbReference>
<dbReference type="InterPro" id="IPR041522">
    <property type="entry name" value="CdaR_GGDEF"/>
</dbReference>
<evidence type="ECO:0000313" key="3">
    <source>
        <dbReference type="EMBL" id="GIF90963.1"/>
    </source>
</evidence>
<proteinExistence type="inferred from homology"/>
<comment type="similarity">
    <text evidence="1">Belongs to the CdaR family.</text>
</comment>
<dbReference type="Gene3D" id="1.10.10.2840">
    <property type="entry name" value="PucR C-terminal helix-turn-helix domain"/>
    <property type="match status" value="1"/>
</dbReference>
<gene>
    <name evidence="3" type="ORF">Cch02nite_44070</name>
</gene>
<protein>
    <submittedName>
        <fullName evidence="3">Cyclic diguanylate phosphodiesterase</fullName>
    </submittedName>
</protein>
<evidence type="ECO:0000256" key="1">
    <source>
        <dbReference type="ARBA" id="ARBA00006754"/>
    </source>
</evidence>
<dbReference type="InterPro" id="IPR042070">
    <property type="entry name" value="PucR_C-HTH_sf"/>
</dbReference>
<reference evidence="3 4" key="1">
    <citation type="submission" date="2021-01" db="EMBL/GenBank/DDBJ databases">
        <title>Whole genome shotgun sequence of Catellatospora chokoriensis NBRC 107358.</title>
        <authorList>
            <person name="Komaki H."/>
            <person name="Tamura T."/>
        </authorList>
    </citation>
    <scope>NUCLEOTIDE SEQUENCE [LARGE SCALE GENOMIC DNA]</scope>
    <source>
        <strain evidence="3 4">NBRC 107358</strain>
    </source>
</reference>
<dbReference type="SMART" id="SM00065">
    <property type="entry name" value="GAF"/>
    <property type="match status" value="1"/>
</dbReference>
<dbReference type="Gene3D" id="3.30.450.40">
    <property type="match status" value="1"/>
</dbReference>
<accession>A0A8J3K659</accession>